<dbReference type="Pfam" id="PF11734">
    <property type="entry name" value="TilS_C"/>
    <property type="match status" value="1"/>
</dbReference>
<dbReference type="InterPro" id="IPR012795">
    <property type="entry name" value="tRNA_Ile_lys_synt_N"/>
</dbReference>
<dbReference type="AlphaFoldDB" id="A0A158IZ72"/>
<feature type="domain" description="Lysidine-tRNA(Ile) synthetase C-terminal" evidence="9">
    <location>
        <begin position="395"/>
        <end position="466"/>
    </location>
</feature>
<dbReference type="SUPFAM" id="SSF82829">
    <property type="entry name" value="MesJ substrate recognition domain-like"/>
    <property type="match status" value="1"/>
</dbReference>
<dbReference type="GO" id="GO:0005524">
    <property type="term" value="F:ATP binding"/>
    <property type="evidence" value="ECO:0007669"/>
    <property type="project" value="UniProtKB-UniRule"/>
</dbReference>
<evidence type="ECO:0000313" key="10">
    <source>
        <dbReference type="EMBL" id="SAL61934.1"/>
    </source>
</evidence>
<dbReference type="SUPFAM" id="SSF52402">
    <property type="entry name" value="Adenine nucleotide alpha hydrolases-like"/>
    <property type="match status" value="1"/>
</dbReference>
<dbReference type="RefSeq" id="WP_062091126.1">
    <property type="nucleotide sequence ID" value="NZ_FCOK02000066.1"/>
</dbReference>
<dbReference type="InterPro" id="IPR012796">
    <property type="entry name" value="Lysidine-tRNA-synth_C"/>
</dbReference>
<dbReference type="InterPro" id="IPR014729">
    <property type="entry name" value="Rossmann-like_a/b/a_fold"/>
</dbReference>
<comment type="function">
    <text evidence="8">Ligates lysine onto the cytidine present at position 34 of the AUA codon-specific tRNA(Ile) that contains the anticodon CAU, in an ATP-dependent manner. Cytidine is converted to lysidine, thus changing the amino acid specificity of the tRNA from methionine to isoleucine.</text>
</comment>
<evidence type="ECO:0000256" key="3">
    <source>
        <dbReference type="ARBA" id="ARBA00022598"/>
    </source>
</evidence>
<comment type="similarity">
    <text evidence="8">Belongs to the tRNA(Ile)-lysidine synthase family.</text>
</comment>
<dbReference type="Gene3D" id="1.20.59.20">
    <property type="match status" value="1"/>
</dbReference>
<dbReference type="SMART" id="SM00977">
    <property type="entry name" value="TilS_C"/>
    <property type="match status" value="1"/>
</dbReference>
<dbReference type="SUPFAM" id="SSF56037">
    <property type="entry name" value="PheT/TilS domain"/>
    <property type="match status" value="1"/>
</dbReference>
<dbReference type="EMBL" id="FCOK02000066">
    <property type="protein sequence ID" value="SAL61934.1"/>
    <property type="molecule type" value="Genomic_DNA"/>
</dbReference>
<evidence type="ECO:0000256" key="1">
    <source>
        <dbReference type="ARBA" id="ARBA00004496"/>
    </source>
</evidence>
<dbReference type="InterPro" id="IPR015262">
    <property type="entry name" value="tRNA_Ile_lys_synt_subst-bd"/>
</dbReference>
<proteinExistence type="inferred from homology"/>
<evidence type="ECO:0000313" key="11">
    <source>
        <dbReference type="Proteomes" id="UP000054683"/>
    </source>
</evidence>
<evidence type="ECO:0000256" key="4">
    <source>
        <dbReference type="ARBA" id="ARBA00022694"/>
    </source>
</evidence>
<dbReference type="NCBIfam" id="TIGR02432">
    <property type="entry name" value="lysidine_TilS_N"/>
    <property type="match status" value="1"/>
</dbReference>
<dbReference type="EC" id="6.3.4.19" evidence="8"/>
<dbReference type="PANTHER" id="PTHR43033">
    <property type="entry name" value="TRNA(ILE)-LYSIDINE SYNTHASE-RELATED"/>
    <property type="match status" value="1"/>
</dbReference>
<accession>A0A158IZ72</accession>
<sequence length="481" mass="52148">MTSDTDTPASRLVIDAVRVAFAEVPASPHTLIAVALSGGLDSTALLDAAVRCAGQTRVIALHIHHGLSPNADAWAAHCHAFAQVLGVRFASRQVDVVREGGESLEAAARDARYRALDALCAEHGASALWLAHHADDQAETVLLQLLRGAGVAGLAAMAPQRADGASTPRVRPLLHLLRAQLEHYAHERDLRWIDDESNADTRYARNALRHDVLPALAVHFPGFRDALARTASHAASAQRLLDELARIDMASAQGDDEGALSLSAVLAFDDERAINLLRYWMRSLGLQAASAARIGEVLRQLRDAAVSRDGHALRIDHAGFCLRAYRDAIFWEKGDSADPADLDDGANPARMASVLNWDGESIWRLPHWRGTFVFKPAAPGDEDAISEATLRAAPLCARSRAGGERLRLSADGPGRTLKNLFQERGVPGWKRDVPLVFLGETLLFVPCIGVNRACAEVSEEGGELSELRYRRIEWQPDLVIA</sequence>
<evidence type="ECO:0000256" key="5">
    <source>
        <dbReference type="ARBA" id="ARBA00022741"/>
    </source>
</evidence>
<keyword evidence="4 8" id="KW-0819">tRNA processing</keyword>
<comment type="subcellular location">
    <subcellularLocation>
        <location evidence="1 8">Cytoplasm</location>
    </subcellularLocation>
</comment>
<keyword evidence="3 8" id="KW-0436">Ligase</keyword>
<keyword evidence="2 8" id="KW-0963">Cytoplasm</keyword>
<dbReference type="PANTHER" id="PTHR43033:SF1">
    <property type="entry name" value="TRNA(ILE)-LYSIDINE SYNTHASE-RELATED"/>
    <property type="match status" value="1"/>
</dbReference>
<dbReference type="Proteomes" id="UP000054683">
    <property type="component" value="Unassembled WGS sequence"/>
</dbReference>
<feature type="binding site" evidence="8">
    <location>
        <begin position="37"/>
        <end position="42"/>
    </location>
    <ligand>
        <name>ATP</name>
        <dbReference type="ChEBI" id="CHEBI:30616"/>
    </ligand>
</feature>
<dbReference type="GO" id="GO:0006400">
    <property type="term" value="P:tRNA modification"/>
    <property type="evidence" value="ECO:0007669"/>
    <property type="project" value="UniProtKB-UniRule"/>
</dbReference>
<protein>
    <recommendedName>
        <fullName evidence="8">tRNA(Ile)-lysidine synthase</fullName>
        <ecNumber evidence="8">6.3.4.19</ecNumber>
    </recommendedName>
    <alternativeName>
        <fullName evidence="8">tRNA(Ile)-2-lysyl-cytidine synthase</fullName>
    </alternativeName>
    <alternativeName>
        <fullName evidence="8">tRNA(Ile)-lysidine synthetase</fullName>
    </alternativeName>
</protein>
<name>A0A158IZ72_9BURK</name>
<keyword evidence="5 8" id="KW-0547">Nucleotide-binding</keyword>
<dbReference type="GO" id="GO:0005737">
    <property type="term" value="C:cytoplasm"/>
    <property type="evidence" value="ECO:0007669"/>
    <property type="project" value="UniProtKB-SubCell"/>
</dbReference>
<dbReference type="Gene3D" id="3.40.50.620">
    <property type="entry name" value="HUPs"/>
    <property type="match status" value="1"/>
</dbReference>
<dbReference type="InterPro" id="IPR011063">
    <property type="entry name" value="TilS/TtcA_N"/>
</dbReference>
<comment type="domain">
    <text evidence="8">The N-terminal region contains the highly conserved SGGXDS motif, predicted to be a P-loop motif involved in ATP binding.</text>
</comment>
<dbReference type="Pfam" id="PF01171">
    <property type="entry name" value="ATP_bind_3"/>
    <property type="match status" value="1"/>
</dbReference>
<keyword evidence="6 8" id="KW-0067">ATP-binding</keyword>
<dbReference type="CDD" id="cd01992">
    <property type="entry name" value="TilS_N"/>
    <property type="match status" value="1"/>
</dbReference>
<dbReference type="InterPro" id="IPR012094">
    <property type="entry name" value="tRNA_Ile_lys_synt"/>
</dbReference>
<evidence type="ECO:0000256" key="2">
    <source>
        <dbReference type="ARBA" id="ARBA00022490"/>
    </source>
</evidence>
<evidence type="ECO:0000256" key="6">
    <source>
        <dbReference type="ARBA" id="ARBA00022840"/>
    </source>
</evidence>
<dbReference type="Pfam" id="PF09179">
    <property type="entry name" value="TilS"/>
    <property type="match status" value="1"/>
</dbReference>
<evidence type="ECO:0000256" key="8">
    <source>
        <dbReference type="HAMAP-Rule" id="MF_01161"/>
    </source>
</evidence>
<dbReference type="OrthoDB" id="9807403at2"/>
<dbReference type="NCBIfam" id="TIGR02433">
    <property type="entry name" value="lysidine_TilS_C"/>
    <property type="match status" value="1"/>
</dbReference>
<evidence type="ECO:0000259" key="9">
    <source>
        <dbReference type="SMART" id="SM00977"/>
    </source>
</evidence>
<gene>
    <name evidence="8" type="primary">tilS</name>
    <name evidence="10" type="ORF">AWB69_06897</name>
</gene>
<dbReference type="GO" id="GO:0032267">
    <property type="term" value="F:tRNA(Ile)-lysidine synthase activity"/>
    <property type="evidence" value="ECO:0007669"/>
    <property type="project" value="UniProtKB-EC"/>
</dbReference>
<comment type="catalytic activity">
    <reaction evidence="7 8">
        <text>cytidine(34) in tRNA(Ile2) + L-lysine + ATP = lysidine(34) in tRNA(Ile2) + AMP + diphosphate + H(+)</text>
        <dbReference type="Rhea" id="RHEA:43744"/>
        <dbReference type="Rhea" id="RHEA-COMP:10625"/>
        <dbReference type="Rhea" id="RHEA-COMP:10670"/>
        <dbReference type="ChEBI" id="CHEBI:15378"/>
        <dbReference type="ChEBI" id="CHEBI:30616"/>
        <dbReference type="ChEBI" id="CHEBI:32551"/>
        <dbReference type="ChEBI" id="CHEBI:33019"/>
        <dbReference type="ChEBI" id="CHEBI:82748"/>
        <dbReference type="ChEBI" id="CHEBI:83665"/>
        <dbReference type="ChEBI" id="CHEBI:456215"/>
        <dbReference type="EC" id="6.3.4.19"/>
    </reaction>
</comment>
<organism evidence="10 11">
    <name type="scientific">Caballeronia udeis</name>
    <dbReference type="NCBI Taxonomy" id="1232866"/>
    <lineage>
        <taxon>Bacteria</taxon>
        <taxon>Pseudomonadati</taxon>
        <taxon>Pseudomonadota</taxon>
        <taxon>Betaproteobacteria</taxon>
        <taxon>Burkholderiales</taxon>
        <taxon>Burkholderiaceae</taxon>
        <taxon>Caballeronia</taxon>
    </lineage>
</organism>
<evidence type="ECO:0000256" key="7">
    <source>
        <dbReference type="ARBA" id="ARBA00048539"/>
    </source>
</evidence>
<dbReference type="HAMAP" id="MF_01161">
    <property type="entry name" value="tRNA_Ile_lys_synt"/>
    <property type="match status" value="1"/>
</dbReference>
<reference evidence="10 11" key="1">
    <citation type="submission" date="2016-01" db="EMBL/GenBank/DDBJ databases">
        <authorList>
            <person name="Oliw E.H."/>
        </authorList>
    </citation>
    <scope>NUCLEOTIDE SEQUENCE [LARGE SCALE GENOMIC DNA]</scope>
    <source>
        <strain evidence="10">LMG 27134</strain>
    </source>
</reference>